<evidence type="ECO:0008006" key="3">
    <source>
        <dbReference type="Google" id="ProtNLM"/>
    </source>
</evidence>
<accession>A0A3G1A4Y2</accession>
<dbReference type="RefSeq" id="WP_020963275.1">
    <property type="nucleotide sequence ID" value="NZ_CP007493.1"/>
</dbReference>
<evidence type="ECO:0000313" key="1">
    <source>
        <dbReference type="EMBL" id="AJB41766.1"/>
    </source>
</evidence>
<name>A0A3G1A4Y2_9CREN</name>
<evidence type="ECO:0000313" key="2">
    <source>
        <dbReference type="Proteomes" id="UP000266720"/>
    </source>
</evidence>
<dbReference type="KEGG" id="tcb:TCARB_0712"/>
<dbReference type="Proteomes" id="UP000266720">
    <property type="component" value="Chromosome"/>
</dbReference>
<protein>
    <recommendedName>
        <fullName evidence="3">DUF4258 domain-containing protein</fullName>
    </recommendedName>
</protein>
<reference evidence="2" key="1">
    <citation type="book" date="2010" name="EXTREMOPHILES" publisher="0:0-0">
        <title>Complete genome sequences of ten hyperthermophilic archaea reveal their metabolic capabilities and possible ecological roles.</title>
        <editorList>
            <person name="?"/>
        </editorList>
        <authorList>
            <person name="Ravin N.V."/>
            <person name="Mardanov A.V."/>
            <person name="Bonch-Osmolovskaya E.A."/>
            <person name="Skryabin K.G."/>
        </authorList>
    </citation>
    <scope>NUCLEOTIDE SEQUENCE [LARGE SCALE GENOMIC DNA]</scope>
    <source>
        <strain evidence="2">1505</strain>
    </source>
</reference>
<dbReference type="Pfam" id="PF14076">
    <property type="entry name" value="DUF4258"/>
    <property type="match status" value="1"/>
</dbReference>
<proteinExistence type="predicted"/>
<dbReference type="STRING" id="697581.TCARB_0712"/>
<sequence>MIKKKLVFTKHAREAIVKRELDAESILNAILAPDELFWDRRSGCMVAIKKDDLALIVVYEVTNEKFRVVTAFKSSKLVKLIRSKLSKGFWVKIQ</sequence>
<dbReference type="AlphaFoldDB" id="A0A3G1A4Y2"/>
<dbReference type="InterPro" id="IPR025354">
    <property type="entry name" value="DUF4258"/>
</dbReference>
<organism evidence="1 2">
    <name type="scientific">Thermofilum adornatum 1505</name>
    <dbReference type="NCBI Taxonomy" id="697581"/>
    <lineage>
        <taxon>Archaea</taxon>
        <taxon>Thermoproteota</taxon>
        <taxon>Thermoprotei</taxon>
        <taxon>Thermofilales</taxon>
        <taxon>Thermofilaceae</taxon>
        <taxon>Thermofilum</taxon>
    </lineage>
</organism>
<dbReference type="GeneID" id="16574274"/>
<dbReference type="GeneID" id="25406152"/>
<gene>
    <name evidence="1" type="ORF">TCARB_0712</name>
</gene>
<dbReference type="EMBL" id="CP007493">
    <property type="protein sequence ID" value="AJB41766.1"/>
    <property type="molecule type" value="Genomic_DNA"/>
</dbReference>